<gene>
    <name evidence="1" type="ORF">SAMN02910406_02126</name>
</gene>
<name>A0A1I1L8F4_RUMAL</name>
<evidence type="ECO:0000313" key="1">
    <source>
        <dbReference type="EMBL" id="SFC65840.1"/>
    </source>
</evidence>
<proteinExistence type="predicted"/>
<sequence length="64" mass="7000">MMEAITVGAKIMMTASVTSDYPVGSTATIIYIDEMDNVFVEWSDGKLSSFSDKQVLNSFERIGA</sequence>
<accession>A0A1I1L8F4</accession>
<evidence type="ECO:0008006" key="3">
    <source>
        <dbReference type="Google" id="ProtNLM"/>
    </source>
</evidence>
<dbReference type="OrthoDB" id="1823127at2"/>
<dbReference type="RefSeq" id="WP_081358428.1">
    <property type="nucleotide sequence ID" value="NZ_FOKQ01000017.1"/>
</dbReference>
<organism evidence="1 2">
    <name type="scientific">Ruminococcus albus</name>
    <dbReference type="NCBI Taxonomy" id="1264"/>
    <lineage>
        <taxon>Bacteria</taxon>
        <taxon>Bacillati</taxon>
        <taxon>Bacillota</taxon>
        <taxon>Clostridia</taxon>
        <taxon>Eubacteriales</taxon>
        <taxon>Oscillospiraceae</taxon>
        <taxon>Ruminococcus</taxon>
    </lineage>
</organism>
<dbReference type="EMBL" id="FOKQ01000017">
    <property type="protein sequence ID" value="SFC65840.1"/>
    <property type="molecule type" value="Genomic_DNA"/>
</dbReference>
<evidence type="ECO:0000313" key="2">
    <source>
        <dbReference type="Proteomes" id="UP000182192"/>
    </source>
</evidence>
<dbReference type="Proteomes" id="UP000182192">
    <property type="component" value="Unassembled WGS sequence"/>
</dbReference>
<dbReference type="AlphaFoldDB" id="A0A1I1L8F4"/>
<reference evidence="1 2" key="1">
    <citation type="submission" date="2016-10" db="EMBL/GenBank/DDBJ databases">
        <authorList>
            <person name="de Groot N.N."/>
        </authorList>
    </citation>
    <scope>NUCLEOTIDE SEQUENCE [LARGE SCALE GENOMIC DNA]</scope>
    <source>
        <strain evidence="1 2">AR67</strain>
    </source>
</reference>
<protein>
    <recommendedName>
        <fullName evidence="3">DUF4314 domain-containing protein</fullName>
    </recommendedName>
</protein>